<keyword evidence="8" id="KW-0460">Magnesium</keyword>
<dbReference type="InterPro" id="IPR020476">
    <property type="entry name" value="Nudix_hydrolase"/>
</dbReference>
<dbReference type="AlphaFoldDB" id="A0A0R1TDX5"/>
<dbReference type="GO" id="GO:0044716">
    <property type="term" value="F:8-oxo-GDP phosphatase activity"/>
    <property type="evidence" value="ECO:0007669"/>
    <property type="project" value="TreeGrafter"/>
</dbReference>
<dbReference type="PANTHER" id="PTHR47707:SF1">
    <property type="entry name" value="NUDIX HYDROLASE FAMILY PROTEIN"/>
    <property type="match status" value="1"/>
</dbReference>
<dbReference type="SUPFAM" id="SSF55811">
    <property type="entry name" value="Nudix"/>
    <property type="match status" value="1"/>
</dbReference>
<keyword evidence="7" id="KW-0378">Hydrolase</keyword>
<dbReference type="GO" id="GO:0006260">
    <property type="term" value="P:DNA replication"/>
    <property type="evidence" value="ECO:0007669"/>
    <property type="project" value="UniProtKB-KW"/>
</dbReference>
<dbReference type="InterPro" id="IPR029119">
    <property type="entry name" value="MutY_C"/>
</dbReference>
<evidence type="ECO:0000256" key="3">
    <source>
        <dbReference type="ARBA" id="ARBA00022457"/>
    </source>
</evidence>
<proteinExistence type="inferred from homology"/>
<protein>
    <recommendedName>
        <fullName evidence="11">8-oxo-dGTP diphosphatase</fullName>
        <ecNumber evidence="11">3.6.1.55</ecNumber>
    </recommendedName>
</protein>
<accession>A0A0R1TDX5</accession>
<evidence type="ECO:0000256" key="4">
    <source>
        <dbReference type="ARBA" id="ARBA00022705"/>
    </source>
</evidence>
<comment type="caution">
    <text evidence="13">The sequence shown here is derived from an EMBL/GenBank/DDBJ whole genome shotgun (WGS) entry which is preliminary data.</text>
</comment>
<keyword evidence="6" id="KW-0227">DNA damage</keyword>
<comment type="catalytic activity">
    <reaction evidence="10">
        <text>8-oxo-dGTP + H2O = 8-oxo-dGMP + diphosphate + H(+)</text>
        <dbReference type="Rhea" id="RHEA:31575"/>
        <dbReference type="ChEBI" id="CHEBI:15377"/>
        <dbReference type="ChEBI" id="CHEBI:15378"/>
        <dbReference type="ChEBI" id="CHEBI:33019"/>
        <dbReference type="ChEBI" id="CHEBI:63224"/>
        <dbReference type="ChEBI" id="CHEBI:77896"/>
        <dbReference type="EC" id="3.6.1.55"/>
    </reaction>
</comment>
<reference evidence="13 14" key="1">
    <citation type="journal article" date="2015" name="Genome Announc.">
        <title>Expanding the biotechnology potential of lactobacilli through comparative genomics of 213 strains and associated genera.</title>
        <authorList>
            <person name="Sun Z."/>
            <person name="Harris H.M."/>
            <person name="McCann A."/>
            <person name="Guo C."/>
            <person name="Argimon S."/>
            <person name="Zhang W."/>
            <person name="Yang X."/>
            <person name="Jeffery I.B."/>
            <person name="Cooney J.C."/>
            <person name="Kagawa T.F."/>
            <person name="Liu W."/>
            <person name="Song Y."/>
            <person name="Salvetti E."/>
            <person name="Wrobel A."/>
            <person name="Rasinkangas P."/>
            <person name="Parkhill J."/>
            <person name="Rea M.C."/>
            <person name="O'Sullivan O."/>
            <person name="Ritari J."/>
            <person name="Douillard F.P."/>
            <person name="Paul Ross R."/>
            <person name="Yang R."/>
            <person name="Briner A.E."/>
            <person name="Felis G.E."/>
            <person name="de Vos W.M."/>
            <person name="Barrangou R."/>
            <person name="Klaenhammer T.R."/>
            <person name="Caufield P.W."/>
            <person name="Cui Y."/>
            <person name="Zhang H."/>
            <person name="O'Toole P.W."/>
        </authorList>
    </citation>
    <scope>NUCLEOTIDE SEQUENCE [LARGE SCALE GENOMIC DNA]</scope>
    <source>
        <strain evidence="13 14">DSM 15833</strain>
    </source>
</reference>
<comment type="similarity">
    <text evidence="2">Belongs to the Nudix hydrolase family.</text>
</comment>
<keyword evidence="9" id="KW-0234">DNA repair</keyword>
<dbReference type="InterPro" id="IPR000086">
    <property type="entry name" value="NUDIX_hydrolase_dom"/>
</dbReference>
<organism evidence="13 14">
    <name type="scientific">Ligilactobacillus equi DSM 15833 = JCM 10991</name>
    <dbReference type="NCBI Taxonomy" id="1423740"/>
    <lineage>
        <taxon>Bacteria</taxon>
        <taxon>Bacillati</taxon>
        <taxon>Bacillota</taxon>
        <taxon>Bacilli</taxon>
        <taxon>Lactobacillales</taxon>
        <taxon>Lactobacillaceae</taxon>
        <taxon>Ligilactobacillus</taxon>
    </lineage>
</organism>
<dbReference type="PANTHER" id="PTHR47707">
    <property type="entry name" value="8-OXO-DGTP DIPHOSPHATASE"/>
    <property type="match status" value="1"/>
</dbReference>
<dbReference type="GO" id="GO:0035539">
    <property type="term" value="F:8-oxo-7,8-dihydrodeoxyguanosine triphosphate pyrophosphatase activity"/>
    <property type="evidence" value="ECO:0007669"/>
    <property type="project" value="UniProtKB-EC"/>
</dbReference>
<dbReference type="PROSITE" id="PS51462">
    <property type="entry name" value="NUDIX"/>
    <property type="match status" value="1"/>
</dbReference>
<evidence type="ECO:0000256" key="2">
    <source>
        <dbReference type="ARBA" id="ARBA00005582"/>
    </source>
</evidence>
<dbReference type="GO" id="GO:0006281">
    <property type="term" value="P:DNA repair"/>
    <property type="evidence" value="ECO:0007669"/>
    <property type="project" value="UniProtKB-KW"/>
</dbReference>
<dbReference type="InterPro" id="IPR015797">
    <property type="entry name" value="NUDIX_hydrolase-like_dom_sf"/>
</dbReference>
<gene>
    <name evidence="13" type="ORF">FC36_GL000469</name>
</gene>
<evidence type="ECO:0000256" key="10">
    <source>
        <dbReference type="ARBA" id="ARBA00035861"/>
    </source>
</evidence>
<evidence type="ECO:0000313" key="13">
    <source>
        <dbReference type="EMBL" id="KRL79521.1"/>
    </source>
</evidence>
<dbReference type="PROSITE" id="PS00893">
    <property type="entry name" value="NUDIX_BOX"/>
    <property type="match status" value="1"/>
</dbReference>
<evidence type="ECO:0000256" key="5">
    <source>
        <dbReference type="ARBA" id="ARBA00022723"/>
    </source>
</evidence>
<dbReference type="GO" id="GO:0008413">
    <property type="term" value="F:8-oxo-7,8-dihydroguanosine triphosphate pyrophosphatase activity"/>
    <property type="evidence" value="ECO:0007669"/>
    <property type="project" value="TreeGrafter"/>
</dbReference>
<dbReference type="EMBL" id="AZFH01000096">
    <property type="protein sequence ID" value="KRL79521.1"/>
    <property type="molecule type" value="Genomic_DNA"/>
</dbReference>
<dbReference type="PATRIC" id="fig|1423740.3.peg.505"/>
<evidence type="ECO:0000256" key="6">
    <source>
        <dbReference type="ARBA" id="ARBA00022763"/>
    </source>
</evidence>
<keyword evidence="3" id="KW-0515">Mutator protein</keyword>
<evidence type="ECO:0000256" key="8">
    <source>
        <dbReference type="ARBA" id="ARBA00022842"/>
    </source>
</evidence>
<dbReference type="EC" id="3.6.1.55" evidence="11"/>
<keyword evidence="4" id="KW-0235">DNA replication</keyword>
<dbReference type="PRINTS" id="PR00502">
    <property type="entry name" value="NUDIXFAMILY"/>
</dbReference>
<feature type="domain" description="Nudix hydrolase" evidence="12">
    <location>
        <begin position="2"/>
        <end position="126"/>
    </location>
</feature>
<dbReference type="GO" id="GO:0044715">
    <property type="term" value="F:8-oxo-dGDP phosphatase activity"/>
    <property type="evidence" value="ECO:0007669"/>
    <property type="project" value="TreeGrafter"/>
</dbReference>
<evidence type="ECO:0000256" key="9">
    <source>
        <dbReference type="ARBA" id="ARBA00023204"/>
    </source>
</evidence>
<evidence type="ECO:0000313" key="14">
    <source>
        <dbReference type="Proteomes" id="UP000051048"/>
    </source>
</evidence>
<evidence type="ECO:0000256" key="7">
    <source>
        <dbReference type="ARBA" id="ARBA00022801"/>
    </source>
</evidence>
<keyword evidence="5" id="KW-0479">Metal-binding</keyword>
<comment type="cofactor">
    <cofactor evidence="1">
        <name>Mg(2+)</name>
        <dbReference type="ChEBI" id="CHEBI:18420"/>
    </cofactor>
</comment>
<dbReference type="STRING" id="1423740.FC36_GL000469"/>
<dbReference type="Pfam" id="PF14815">
    <property type="entry name" value="NUDIX_4"/>
    <property type="match status" value="1"/>
</dbReference>
<dbReference type="InterPro" id="IPR047127">
    <property type="entry name" value="MutT-like"/>
</dbReference>
<dbReference type="GO" id="GO:0046872">
    <property type="term" value="F:metal ion binding"/>
    <property type="evidence" value="ECO:0007669"/>
    <property type="project" value="UniProtKB-KW"/>
</dbReference>
<dbReference type="RefSeq" id="WP_025021541.1">
    <property type="nucleotide sequence ID" value="NZ_AZFH01000096.1"/>
</dbReference>
<dbReference type="Proteomes" id="UP000051048">
    <property type="component" value="Unassembled WGS sequence"/>
</dbReference>
<sequence length="137" mass="15364">MKDIYVVGAALIEDGKILITKRSSDRILGDLWEFPGGKIEAGEDEKQALIRELEEEFNDQIQVGAKVATGVHAYDFGTIHLTVYLAKLLTKNFDLIAHSEIYWAKPEELLTLNWAEADIPAAQALSQMDLTEVKFDE</sequence>
<evidence type="ECO:0000256" key="11">
    <source>
        <dbReference type="ARBA" id="ARBA00038905"/>
    </source>
</evidence>
<name>A0A0R1TDX5_9LACO</name>
<evidence type="ECO:0000256" key="1">
    <source>
        <dbReference type="ARBA" id="ARBA00001946"/>
    </source>
</evidence>
<evidence type="ECO:0000259" key="12">
    <source>
        <dbReference type="PROSITE" id="PS51462"/>
    </source>
</evidence>
<dbReference type="OrthoDB" id="9810648at2"/>
<dbReference type="Gene3D" id="3.90.79.10">
    <property type="entry name" value="Nucleoside Triphosphate Pyrophosphohydrolase"/>
    <property type="match status" value="1"/>
</dbReference>
<dbReference type="CDD" id="cd03425">
    <property type="entry name" value="NUDIX_MutT_NudA_like"/>
    <property type="match status" value="1"/>
</dbReference>
<dbReference type="InterPro" id="IPR020084">
    <property type="entry name" value="NUDIX_hydrolase_CS"/>
</dbReference>